<dbReference type="PROSITE" id="PS51337">
    <property type="entry name" value="B12_BINDING_NTER"/>
    <property type="match status" value="1"/>
</dbReference>
<dbReference type="GO" id="GO:0032259">
    <property type="term" value="P:methylation"/>
    <property type="evidence" value="ECO:0007669"/>
    <property type="project" value="UniProtKB-KW"/>
</dbReference>
<feature type="domain" description="B12-binding" evidence="1">
    <location>
        <begin position="98"/>
        <end position="225"/>
    </location>
</feature>
<dbReference type="SUPFAM" id="SSF52242">
    <property type="entry name" value="Cobalamin (vitamin B12)-binding domain"/>
    <property type="match status" value="1"/>
</dbReference>
<dbReference type="SMART" id="SM01018">
    <property type="entry name" value="B12-binding_2"/>
    <property type="match status" value="1"/>
</dbReference>
<name>A0AAU9EBR4_9BACT</name>
<dbReference type="InterPro" id="IPR050554">
    <property type="entry name" value="Met_Synthase/Corrinoid"/>
</dbReference>
<dbReference type="PROSITE" id="PS51332">
    <property type="entry name" value="B12_BINDING"/>
    <property type="match status" value="1"/>
</dbReference>
<dbReference type="GO" id="GO:0031419">
    <property type="term" value="F:cobalamin binding"/>
    <property type="evidence" value="ECO:0007669"/>
    <property type="project" value="InterPro"/>
</dbReference>
<dbReference type="InterPro" id="IPR006158">
    <property type="entry name" value="Cobalamin-bd"/>
</dbReference>
<dbReference type="GO" id="GO:0005829">
    <property type="term" value="C:cytosol"/>
    <property type="evidence" value="ECO:0007669"/>
    <property type="project" value="TreeGrafter"/>
</dbReference>
<keyword evidence="4" id="KW-1185">Reference proteome</keyword>
<gene>
    <name evidence="3" type="ORF">FAK_10230</name>
</gene>
<dbReference type="InterPro" id="IPR003759">
    <property type="entry name" value="Cbl-bd_cap"/>
</dbReference>
<dbReference type="InterPro" id="IPR036594">
    <property type="entry name" value="Meth_synthase_dom"/>
</dbReference>
<evidence type="ECO:0000313" key="3">
    <source>
        <dbReference type="EMBL" id="BEQ13957.1"/>
    </source>
</evidence>
<dbReference type="Gene3D" id="1.10.1240.10">
    <property type="entry name" value="Methionine synthase domain"/>
    <property type="match status" value="1"/>
</dbReference>
<dbReference type="PANTHER" id="PTHR45833">
    <property type="entry name" value="METHIONINE SYNTHASE"/>
    <property type="match status" value="1"/>
</dbReference>
<dbReference type="Proteomes" id="UP001366166">
    <property type="component" value="Chromosome"/>
</dbReference>
<sequence length="233" mass="25340">MNDVPERRELEPRLERLVTMVTQLREEDCLAELQKMLDQGVDPKILLECFMEGMRRIGAEFEAGNYFIAALIMAGEIMRSAMELLSPYLASDQTEAQGGTIVLGTIQGDIHDLGKNLFALLLQCHGFKVVDLGVDVPGEEFLRKALETGPEVVGISCVLTTSVENLKEAVALLKRELPQPQPAIVIGGTCLDEQMARYVGSALWASDAAAGLKICQKVLREPAPGGGVIAFQD</sequence>
<dbReference type="KEGG" id="dmp:FAK_10230"/>
<dbReference type="GO" id="GO:0008705">
    <property type="term" value="F:methionine synthase activity"/>
    <property type="evidence" value="ECO:0007669"/>
    <property type="project" value="TreeGrafter"/>
</dbReference>
<evidence type="ECO:0000259" key="2">
    <source>
        <dbReference type="PROSITE" id="PS51337"/>
    </source>
</evidence>
<dbReference type="AlphaFoldDB" id="A0AAU9EBR4"/>
<evidence type="ECO:0000259" key="1">
    <source>
        <dbReference type="PROSITE" id="PS51332"/>
    </source>
</evidence>
<dbReference type="EMBL" id="AP028679">
    <property type="protein sequence ID" value="BEQ13957.1"/>
    <property type="molecule type" value="Genomic_DNA"/>
</dbReference>
<dbReference type="Pfam" id="PF02607">
    <property type="entry name" value="B12-binding_2"/>
    <property type="match status" value="1"/>
</dbReference>
<accession>A0AAU9EBR4</accession>
<dbReference type="GO" id="GO:0046872">
    <property type="term" value="F:metal ion binding"/>
    <property type="evidence" value="ECO:0007669"/>
    <property type="project" value="InterPro"/>
</dbReference>
<feature type="domain" description="B12-binding N-terminal" evidence="2">
    <location>
        <begin position="4"/>
        <end position="97"/>
    </location>
</feature>
<organism evidence="3 4">
    <name type="scientific">Desulfoferula mesophila</name>
    <dbReference type="NCBI Taxonomy" id="3058419"/>
    <lineage>
        <taxon>Bacteria</taxon>
        <taxon>Pseudomonadati</taxon>
        <taxon>Thermodesulfobacteriota</taxon>
        <taxon>Desulfarculia</taxon>
        <taxon>Desulfarculales</taxon>
        <taxon>Desulfarculaceae</taxon>
        <taxon>Desulfoferula</taxon>
    </lineage>
</organism>
<dbReference type="InterPro" id="IPR036724">
    <property type="entry name" value="Cobalamin-bd_sf"/>
</dbReference>
<dbReference type="Gene3D" id="3.40.50.280">
    <property type="entry name" value="Cobalamin-binding domain"/>
    <property type="match status" value="1"/>
</dbReference>
<proteinExistence type="predicted"/>
<keyword evidence="3" id="KW-0489">Methyltransferase</keyword>
<dbReference type="RefSeq" id="WP_338605686.1">
    <property type="nucleotide sequence ID" value="NZ_AP028679.1"/>
</dbReference>
<evidence type="ECO:0000313" key="4">
    <source>
        <dbReference type="Proteomes" id="UP001366166"/>
    </source>
</evidence>
<reference evidence="4" key="1">
    <citation type="journal article" date="2023" name="Arch. Microbiol.">
        <title>Desulfoferula mesophilus gen. nov. sp. nov., a mesophilic sulfate-reducing bacterium isolated from a brackish lake sediment.</title>
        <authorList>
            <person name="Watanabe T."/>
            <person name="Yabe T."/>
            <person name="Tsuji J.M."/>
            <person name="Fukui M."/>
        </authorList>
    </citation>
    <scope>NUCLEOTIDE SEQUENCE [LARGE SCALE GENOMIC DNA]</scope>
    <source>
        <strain evidence="4">12FAK</strain>
    </source>
</reference>
<keyword evidence="3" id="KW-0808">Transferase</keyword>
<dbReference type="Pfam" id="PF02310">
    <property type="entry name" value="B12-binding"/>
    <property type="match status" value="1"/>
</dbReference>
<dbReference type="SUPFAM" id="SSF47644">
    <property type="entry name" value="Methionine synthase domain"/>
    <property type="match status" value="1"/>
</dbReference>
<protein>
    <submittedName>
        <fullName evidence="3">5-methyltetrahydrofolate--homocysteine methyltransferase</fullName>
    </submittedName>
</protein>